<gene>
    <name evidence="1" type="ORF">CMUS01_16600</name>
</gene>
<name>A0A8H6ILR5_9PEZI</name>
<dbReference type="Proteomes" id="UP000639643">
    <property type="component" value="Unassembled WGS sequence"/>
</dbReference>
<comment type="caution">
    <text evidence="1">The sequence shown here is derived from an EMBL/GenBank/DDBJ whole genome shotgun (WGS) entry which is preliminary data.</text>
</comment>
<proteinExistence type="predicted"/>
<evidence type="ECO:0000313" key="1">
    <source>
        <dbReference type="EMBL" id="KAF6784759.1"/>
    </source>
</evidence>
<keyword evidence="2" id="KW-1185">Reference proteome</keyword>
<dbReference type="AlphaFoldDB" id="A0A8H6ILR5"/>
<organism evidence="1 2">
    <name type="scientific">Colletotrichum musicola</name>
    <dbReference type="NCBI Taxonomy" id="2175873"/>
    <lineage>
        <taxon>Eukaryota</taxon>
        <taxon>Fungi</taxon>
        <taxon>Dikarya</taxon>
        <taxon>Ascomycota</taxon>
        <taxon>Pezizomycotina</taxon>
        <taxon>Sordariomycetes</taxon>
        <taxon>Hypocreomycetidae</taxon>
        <taxon>Glomerellales</taxon>
        <taxon>Glomerellaceae</taxon>
        <taxon>Colletotrichum</taxon>
        <taxon>Colletotrichum orchidearum species complex</taxon>
    </lineage>
</organism>
<protein>
    <submittedName>
        <fullName evidence="1">Uncharacterized protein</fullName>
    </submittedName>
</protein>
<reference evidence="1" key="1">
    <citation type="journal article" date="2020" name="Phytopathology">
        <title>Genome Sequence Resources of Colletotrichum truncatum, C. plurivorum, C. musicola, and C. sojae: Four Species Pathogenic to Soybean (Glycine max).</title>
        <authorList>
            <person name="Rogerio F."/>
            <person name="Boufleur T.R."/>
            <person name="Ciampi-Guillardi M."/>
            <person name="Sukno S.A."/>
            <person name="Thon M.R."/>
            <person name="Massola Junior N.S."/>
            <person name="Baroncelli R."/>
        </authorList>
    </citation>
    <scope>NUCLEOTIDE SEQUENCE</scope>
    <source>
        <strain evidence="1">LFN0074</strain>
    </source>
</reference>
<dbReference type="EMBL" id="WIGM01002042">
    <property type="protein sequence ID" value="KAF6784759.1"/>
    <property type="molecule type" value="Genomic_DNA"/>
</dbReference>
<sequence>MPMPATPGPPLPIFQSSQSSVPMISQSWGVLLTARGPIDVRRFNTMSRDSSWDIIPPGRPVEVINLGAEDSEHHRCIINLGFYTTVDGIDIYHNVSGPPTYCLRLVYLSCQRVGSSVLLRSSDCAWMGNLALLLGDDGDLVLWEVTVTIELNDEGTIAVPGNPVKNLMTREIAARSRKMALYRGL</sequence>
<evidence type="ECO:0000313" key="2">
    <source>
        <dbReference type="Proteomes" id="UP000639643"/>
    </source>
</evidence>
<accession>A0A8H6ILR5</accession>